<protein>
    <recommendedName>
        <fullName evidence="3">threonine--tRNA ligase</fullName>
        <ecNumber evidence="3">6.1.1.3</ecNumber>
    </recommendedName>
    <alternativeName>
        <fullName evidence="9">Threonyl-tRNA synthetase</fullName>
    </alternativeName>
</protein>
<keyword evidence="4" id="KW-0436">Ligase</keyword>
<dbReference type="GO" id="GO:0005524">
    <property type="term" value="F:ATP binding"/>
    <property type="evidence" value="ECO:0007669"/>
    <property type="project" value="UniProtKB-KW"/>
</dbReference>
<name>A0A7J0EPQ9_9ERIC</name>
<evidence type="ECO:0000256" key="10">
    <source>
        <dbReference type="ARBA" id="ARBA00049515"/>
    </source>
</evidence>
<feature type="chain" id="PRO_5029554192" description="threonine--tRNA ligase" evidence="11">
    <location>
        <begin position="21"/>
        <end position="381"/>
    </location>
</feature>
<dbReference type="OrthoDB" id="5423599at2759"/>
<comment type="subcellular location">
    <subcellularLocation>
        <location evidence="1">Cytoplasm</location>
    </subcellularLocation>
</comment>
<evidence type="ECO:0000256" key="5">
    <source>
        <dbReference type="ARBA" id="ARBA00022741"/>
    </source>
</evidence>
<dbReference type="Pfam" id="PF00587">
    <property type="entry name" value="tRNA-synt_2b"/>
    <property type="match status" value="1"/>
</dbReference>
<dbReference type="Pfam" id="PF02824">
    <property type="entry name" value="TGS"/>
    <property type="match status" value="1"/>
</dbReference>
<dbReference type="InterPro" id="IPR045864">
    <property type="entry name" value="aa-tRNA-synth_II/BPL/LPL"/>
</dbReference>
<comment type="similarity">
    <text evidence="2">Belongs to the class-II aminoacyl-tRNA synthetase family.</text>
</comment>
<dbReference type="InterPro" id="IPR002314">
    <property type="entry name" value="aa-tRNA-synt_IIb"/>
</dbReference>
<dbReference type="SUPFAM" id="SSF55681">
    <property type="entry name" value="Class II aaRS and biotin synthetases"/>
    <property type="match status" value="1"/>
</dbReference>
<evidence type="ECO:0000313" key="15">
    <source>
        <dbReference type="Proteomes" id="UP000585474"/>
    </source>
</evidence>
<evidence type="ECO:0000256" key="2">
    <source>
        <dbReference type="ARBA" id="ARBA00008226"/>
    </source>
</evidence>
<proteinExistence type="inferred from homology"/>
<dbReference type="GO" id="GO:0005739">
    <property type="term" value="C:mitochondrion"/>
    <property type="evidence" value="ECO:0007669"/>
    <property type="project" value="TreeGrafter"/>
</dbReference>
<dbReference type="GO" id="GO:0006435">
    <property type="term" value="P:threonyl-tRNA aminoacylation"/>
    <property type="evidence" value="ECO:0007669"/>
    <property type="project" value="InterPro"/>
</dbReference>
<dbReference type="InterPro" id="IPR002320">
    <property type="entry name" value="Thr-tRNA-ligase_IIa"/>
</dbReference>
<keyword evidence="15" id="KW-1185">Reference proteome</keyword>
<comment type="caution">
    <text evidence="14">The sequence shown here is derived from an EMBL/GenBank/DDBJ whole genome shotgun (WGS) entry which is preliminary data.</text>
</comment>
<sequence>MWRRRSVLSLLHRRALPCNASLLLFSSLPPWQVMGKKANALPNSAPDHTKDDAYLQNVIPKRIALFESIKAQQLTDLQSIAGDPIKITLADGNVKEGKKWMSTPLDIAKEISESLAAHVLISKLSGVLWDMSRSLEGIYCKAGRGQKNMTTESWGRIRSFSFFTNLGQSAVSSFRMVLEFTTNWWNTKSVVTPNMLLWETSVHTANYRKNMILLEIEKQEFGLKPMNCPGHCLIFDHRVRSYRELPLRLADFGVLHWNEASGALSGCRVRRFQQRPVKYLGDLATWEKAEADLTEALNSFGKPWEMSEGDGAFYGPKIDISVSDALSRKFQCATPQLDFQLPSCFNLSYSAEDEAKKERPVMIHRAILGSVEHMLAILLEH</sequence>
<dbReference type="EMBL" id="BJWL01000006">
    <property type="protein sequence ID" value="GFY88312.1"/>
    <property type="molecule type" value="Genomic_DNA"/>
</dbReference>
<evidence type="ECO:0000256" key="8">
    <source>
        <dbReference type="ARBA" id="ARBA00023146"/>
    </source>
</evidence>
<evidence type="ECO:0000256" key="1">
    <source>
        <dbReference type="ARBA" id="ARBA00004496"/>
    </source>
</evidence>
<evidence type="ECO:0000256" key="4">
    <source>
        <dbReference type="ARBA" id="ARBA00022598"/>
    </source>
</evidence>
<keyword evidence="11" id="KW-0732">Signal</keyword>
<dbReference type="GO" id="GO:0004829">
    <property type="term" value="F:threonine-tRNA ligase activity"/>
    <property type="evidence" value="ECO:0007669"/>
    <property type="project" value="UniProtKB-EC"/>
</dbReference>
<dbReference type="GO" id="GO:0009507">
    <property type="term" value="C:chloroplast"/>
    <property type="evidence" value="ECO:0007669"/>
    <property type="project" value="TreeGrafter"/>
</dbReference>
<evidence type="ECO:0000259" key="13">
    <source>
        <dbReference type="Pfam" id="PF02824"/>
    </source>
</evidence>
<accession>A0A7J0EPQ9</accession>
<keyword evidence="8 14" id="KW-0030">Aminoacyl-tRNA synthetase</keyword>
<dbReference type="PRINTS" id="PR01047">
    <property type="entry name" value="TRNASYNTHTHR"/>
</dbReference>
<reference evidence="14 15" key="1">
    <citation type="submission" date="2019-07" db="EMBL/GenBank/DDBJ databases">
        <title>De Novo Assembly of kiwifruit Actinidia rufa.</title>
        <authorList>
            <person name="Sugita-Konishi S."/>
            <person name="Sato K."/>
            <person name="Mori E."/>
            <person name="Abe Y."/>
            <person name="Kisaki G."/>
            <person name="Hamano K."/>
            <person name="Suezawa K."/>
            <person name="Otani M."/>
            <person name="Fukuda T."/>
            <person name="Manabe T."/>
            <person name="Gomi K."/>
            <person name="Tabuchi M."/>
            <person name="Akimitsu K."/>
            <person name="Kataoka I."/>
        </authorList>
    </citation>
    <scope>NUCLEOTIDE SEQUENCE [LARGE SCALE GENOMIC DNA]</scope>
    <source>
        <strain evidence="15">cv. Fuchu</strain>
    </source>
</reference>
<keyword evidence="6" id="KW-0067">ATP-binding</keyword>
<dbReference type="SUPFAM" id="SSF81271">
    <property type="entry name" value="TGS-like"/>
    <property type="match status" value="1"/>
</dbReference>
<keyword evidence="7" id="KW-0648">Protein biosynthesis</keyword>
<dbReference type="FunFam" id="3.10.20.30:FF:000006">
    <property type="entry name" value="Threonine--tRNA ligase, cytoplasmic"/>
    <property type="match status" value="1"/>
</dbReference>
<organism evidence="14 15">
    <name type="scientific">Actinidia rufa</name>
    <dbReference type="NCBI Taxonomy" id="165716"/>
    <lineage>
        <taxon>Eukaryota</taxon>
        <taxon>Viridiplantae</taxon>
        <taxon>Streptophyta</taxon>
        <taxon>Embryophyta</taxon>
        <taxon>Tracheophyta</taxon>
        <taxon>Spermatophyta</taxon>
        <taxon>Magnoliopsida</taxon>
        <taxon>eudicotyledons</taxon>
        <taxon>Gunneridae</taxon>
        <taxon>Pentapetalae</taxon>
        <taxon>asterids</taxon>
        <taxon>Ericales</taxon>
        <taxon>Actinidiaceae</taxon>
        <taxon>Actinidia</taxon>
    </lineage>
</organism>
<evidence type="ECO:0000259" key="12">
    <source>
        <dbReference type="Pfam" id="PF00587"/>
    </source>
</evidence>
<gene>
    <name evidence="14" type="ORF">Acr_06g0002520</name>
</gene>
<comment type="catalytic activity">
    <reaction evidence="10">
        <text>tRNA(Thr) + L-threonine + ATP = L-threonyl-tRNA(Thr) + AMP + diphosphate + H(+)</text>
        <dbReference type="Rhea" id="RHEA:24624"/>
        <dbReference type="Rhea" id="RHEA-COMP:9670"/>
        <dbReference type="Rhea" id="RHEA-COMP:9704"/>
        <dbReference type="ChEBI" id="CHEBI:15378"/>
        <dbReference type="ChEBI" id="CHEBI:30616"/>
        <dbReference type="ChEBI" id="CHEBI:33019"/>
        <dbReference type="ChEBI" id="CHEBI:57926"/>
        <dbReference type="ChEBI" id="CHEBI:78442"/>
        <dbReference type="ChEBI" id="CHEBI:78534"/>
        <dbReference type="ChEBI" id="CHEBI:456215"/>
        <dbReference type="EC" id="6.1.1.3"/>
    </reaction>
</comment>
<feature type="domain" description="TGS" evidence="13">
    <location>
        <begin position="85"/>
        <end position="136"/>
    </location>
</feature>
<evidence type="ECO:0000256" key="3">
    <source>
        <dbReference type="ARBA" id="ARBA00013163"/>
    </source>
</evidence>
<dbReference type="Gene3D" id="3.30.930.10">
    <property type="entry name" value="Bira Bifunctional Protein, Domain 2"/>
    <property type="match status" value="2"/>
</dbReference>
<evidence type="ECO:0000256" key="7">
    <source>
        <dbReference type="ARBA" id="ARBA00022917"/>
    </source>
</evidence>
<dbReference type="Gene3D" id="3.10.20.30">
    <property type="match status" value="1"/>
</dbReference>
<dbReference type="PANTHER" id="PTHR11451:SF46">
    <property type="entry name" value="THREONINE--TRNA LIGASE"/>
    <property type="match status" value="1"/>
</dbReference>
<evidence type="ECO:0000256" key="11">
    <source>
        <dbReference type="SAM" id="SignalP"/>
    </source>
</evidence>
<feature type="signal peptide" evidence="11">
    <location>
        <begin position="1"/>
        <end position="20"/>
    </location>
</feature>
<dbReference type="PANTHER" id="PTHR11451">
    <property type="entry name" value="THREONINE-TRNA LIGASE"/>
    <property type="match status" value="1"/>
</dbReference>
<dbReference type="InterPro" id="IPR004095">
    <property type="entry name" value="TGS"/>
</dbReference>
<dbReference type="CDD" id="cd01667">
    <property type="entry name" value="TGS_ThrRS"/>
    <property type="match status" value="1"/>
</dbReference>
<evidence type="ECO:0000256" key="6">
    <source>
        <dbReference type="ARBA" id="ARBA00022840"/>
    </source>
</evidence>
<keyword evidence="5" id="KW-0547">Nucleotide-binding</keyword>
<dbReference type="AlphaFoldDB" id="A0A7J0EPQ9"/>
<feature type="domain" description="Aminoacyl-tRNA synthetase class II (G/ P/ S/T)" evidence="12">
    <location>
        <begin position="217"/>
        <end position="381"/>
    </location>
</feature>
<dbReference type="InterPro" id="IPR012676">
    <property type="entry name" value="TGS-like"/>
</dbReference>
<evidence type="ECO:0000256" key="9">
    <source>
        <dbReference type="ARBA" id="ARBA00031900"/>
    </source>
</evidence>
<dbReference type="EC" id="6.1.1.3" evidence="3"/>
<dbReference type="Proteomes" id="UP000585474">
    <property type="component" value="Unassembled WGS sequence"/>
</dbReference>
<dbReference type="InterPro" id="IPR012675">
    <property type="entry name" value="Beta-grasp_dom_sf"/>
</dbReference>
<evidence type="ECO:0000313" key="14">
    <source>
        <dbReference type="EMBL" id="GFY88312.1"/>
    </source>
</evidence>